<keyword evidence="4 6" id="KW-1005">Bacterial flagellum biogenesis</keyword>
<comment type="similarity">
    <text evidence="2 6">Belongs to the FliS family.</text>
</comment>
<keyword evidence="3 6" id="KW-0963">Cytoplasm</keyword>
<evidence type="ECO:0000313" key="8">
    <source>
        <dbReference type="Proteomes" id="UP000179243"/>
    </source>
</evidence>
<dbReference type="PANTHER" id="PTHR34773:SF1">
    <property type="entry name" value="FLAGELLAR SECRETION CHAPERONE FLIS"/>
    <property type="match status" value="1"/>
</dbReference>
<organism evidence="7 8">
    <name type="scientific">Candidatus Raymondbacteria bacterium RIFOXYD12_FULL_49_13</name>
    <dbReference type="NCBI Taxonomy" id="1817890"/>
    <lineage>
        <taxon>Bacteria</taxon>
        <taxon>Raymondiibacteriota</taxon>
    </lineage>
</organism>
<dbReference type="PIRSF" id="PIRSF039090">
    <property type="entry name" value="Flis"/>
    <property type="match status" value="1"/>
</dbReference>
<dbReference type="Gene3D" id="1.20.120.340">
    <property type="entry name" value="Flagellar protein FliS"/>
    <property type="match status" value="1"/>
</dbReference>
<proteinExistence type="inferred from homology"/>
<dbReference type="EMBL" id="MFYX01000033">
    <property type="protein sequence ID" value="OGK06352.1"/>
    <property type="molecule type" value="Genomic_DNA"/>
</dbReference>
<name>A0A1F7FIR6_UNCRA</name>
<dbReference type="GO" id="GO:0005829">
    <property type="term" value="C:cytosol"/>
    <property type="evidence" value="ECO:0007669"/>
    <property type="project" value="UniProtKB-SubCell"/>
</dbReference>
<dbReference type="AlphaFoldDB" id="A0A1F7FIR6"/>
<dbReference type="Pfam" id="PF02561">
    <property type="entry name" value="FliS"/>
    <property type="match status" value="1"/>
</dbReference>
<keyword evidence="7" id="KW-0969">Cilium</keyword>
<comment type="caution">
    <text evidence="7">The sequence shown here is derived from an EMBL/GenBank/DDBJ whole genome shotgun (WGS) entry which is preliminary data.</text>
</comment>
<gene>
    <name evidence="7" type="ORF">A2519_08775</name>
</gene>
<sequence length="156" mass="17353">MVKNSMYNSYKTANVNTTDQGKLIVICYDVAIKACTQAKELLAEKKIVEKSKKIYKAQDAITELMVSLNMEKGGAFAKRLFALYDYFNWRLSEANIKLNTAMIEEVMRHLKSLRDAWVVAAEKVRKDTHAPMVAPALATAAASSDTGKAFSLRLVG</sequence>
<evidence type="ECO:0000256" key="3">
    <source>
        <dbReference type="ARBA" id="ARBA00022490"/>
    </source>
</evidence>
<dbReference type="InterPro" id="IPR036584">
    <property type="entry name" value="FliS_sf"/>
</dbReference>
<protein>
    <recommendedName>
        <fullName evidence="6">Flagellar secretion chaperone FliS</fullName>
    </recommendedName>
</protein>
<dbReference type="SUPFAM" id="SSF101116">
    <property type="entry name" value="Flagellar export chaperone FliS"/>
    <property type="match status" value="1"/>
</dbReference>
<dbReference type="PANTHER" id="PTHR34773">
    <property type="entry name" value="FLAGELLAR SECRETION CHAPERONE FLIS"/>
    <property type="match status" value="1"/>
</dbReference>
<dbReference type="GO" id="GO:0071973">
    <property type="term" value="P:bacterial-type flagellum-dependent cell motility"/>
    <property type="evidence" value="ECO:0007669"/>
    <property type="project" value="TreeGrafter"/>
</dbReference>
<keyword evidence="7" id="KW-0966">Cell projection</keyword>
<accession>A0A1F7FIR6</accession>
<dbReference type="CDD" id="cd16098">
    <property type="entry name" value="FliS"/>
    <property type="match status" value="1"/>
</dbReference>
<evidence type="ECO:0000256" key="6">
    <source>
        <dbReference type="PIRNR" id="PIRNR039090"/>
    </source>
</evidence>
<evidence type="ECO:0000256" key="4">
    <source>
        <dbReference type="ARBA" id="ARBA00022795"/>
    </source>
</evidence>
<keyword evidence="5" id="KW-0143">Chaperone</keyword>
<keyword evidence="7" id="KW-0282">Flagellum</keyword>
<dbReference type="GO" id="GO:0044780">
    <property type="term" value="P:bacterial-type flagellum assembly"/>
    <property type="evidence" value="ECO:0007669"/>
    <property type="project" value="InterPro"/>
</dbReference>
<evidence type="ECO:0000256" key="5">
    <source>
        <dbReference type="ARBA" id="ARBA00023186"/>
    </source>
</evidence>
<dbReference type="Proteomes" id="UP000179243">
    <property type="component" value="Unassembled WGS sequence"/>
</dbReference>
<dbReference type="NCBIfam" id="TIGR00208">
    <property type="entry name" value="fliS"/>
    <property type="match status" value="1"/>
</dbReference>
<dbReference type="InterPro" id="IPR003713">
    <property type="entry name" value="FliS"/>
</dbReference>
<evidence type="ECO:0000256" key="1">
    <source>
        <dbReference type="ARBA" id="ARBA00004514"/>
    </source>
</evidence>
<evidence type="ECO:0000313" key="7">
    <source>
        <dbReference type="EMBL" id="OGK06352.1"/>
    </source>
</evidence>
<evidence type="ECO:0000256" key="2">
    <source>
        <dbReference type="ARBA" id="ARBA00008787"/>
    </source>
</evidence>
<comment type="subcellular location">
    <subcellularLocation>
        <location evidence="1 6">Cytoplasm</location>
        <location evidence="1 6">Cytosol</location>
    </subcellularLocation>
</comment>
<reference evidence="7 8" key="1">
    <citation type="journal article" date="2016" name="Nat. Commun.">
        <title>Thousands of microbial genomes shed light on interconnected biogeochemical processes in an aquifer system.</title>
        <authorList>
            <person name="Anantharaman K."/>
            <person name="Brown C.T."/>
            <person name="Hug L.A."/>
            <person name="Sharon I."/>
            <person name="Castelle C.J."/>
            <person name="Probst A.J."/>
            <person name="Thomas B.C."/>
            <person name="Singh A."/>
            <person name="Wilkins M.J."/>
            <person name="Karaoz U."/>
            <person name="Brodie E.L."/>
            <person name="Williams K.H."/>
            <person name="Hubbard S.S."/>
            <person name="Banfield J.F."/>
        </authorList>
    </citation>
    <scope>NUCLEOTIDE SEQUENCE [LARGE SCALE GENOMIC DNA]</scope>
</reference>